<name>A0A7H1C0M1_9PAST</name>
<evidence type="ECO:0000313" key="3">
    <source>
        <dbReference type="Proteomes" id="UP000576260"/>
    </source>
</evidence>
<accession>A0A7H1C0M1</accession>
<dbReference type="KEGG" id="mbos:ICJ55_07085"/>
<dbReference type="AlphaFoldDB" id="A0A7H1C0M1"/>
<feature type="coiled-coil region" evidence="1">
    <location>
        <begin position="26"/>
        <end position="74"/>
    </location>
</feature>
<organism evidence="2 3">
    <name type="scientific">Mannheimia bovis</name>
    <dbReference type="NCBI Taxonomy" id="2770636"/>
    <lineage>
        <taxon>Bacteria</taxon>
        <taxon>Pseudomonadati</taxon>
        <taxon>Pseudomonadota</taxon>
        <taxon>Gammaproteobacteria</taxon>
        <taxon>Pasteurellales</taxon>
        <taxon>Pasteurellaceae</taxon>
        <taxon>Mannheimia</taxon>
    </lineage>
</organism>
<reference evidence="2 3" key="1">
    <citation type="submission" date="2020-09" db="EMBL/GenBank/DDBJ databases">
        <title>Mannheimia bovis sp.nov., isolated from a cow.</title>
        <authorList>
            <person name="Li F."/>
        </authorList>
    </citation>
    <scope>NUCLEOTIDE SEQUENCE [LARGE SCALE GENOMIC DNA]</scope>
    <source>
        <strain evidence="2 3">ZY190616</strain>
    </source>
</reference>
<evidence type="ECO:0000313" key="2">
    <source>
        <dbReference type="EMBL" id="QNS14526.1"/>
    </source>
</evidence>
<evidence type="ECO:0000256" key="1">
    <source>
        <dbReference type="SAM" id="Coils"/>
    </source>
</evidence>
<dbReference type="Proteomes" id="UP000576260">
    <property type="component" value="Chromosome"/>
</dbReference>
<sequence>MNLNPFYHWGKYRSQEMAIKFISLKFDELSCENHRLKEQVKHLETQNNTLLRRNEELITDKQHLLQQIDELHEQELKPIIVKHSHKHKKRGRSKQ</sequence>
<dbReference type="EMBL" id="CP061280">
    <property type="protein sequence ID" value="QNS14526.1"/>
    <property type="molecule type" value="Genomic_DNA"/>
</dbReference>
<keyword evidence="3" id="KW-1185">Reference proteome</keyword>
<proteinExistence type="predicted"/>
<gene>
    <name evidence="2" type="ORF">ICJ55_07085</name>
</gene>
<protein>
    <submittedName>
        <fullName evidence="2">Uncharacterized protein</fullName>
    </submittedName>
</protein>
<keyword evidence="1" id="KW-0175">Coiled coil</keyword>
<dbReference type="RefSeq" id="WP_188156176.1">
    <property type="nucleotide sequence ID" value="NZ_CP061280.1"/>
</dbReference>